<dbReference type="InterPro" id="IPR059206">
    <property type="entry name" value="Sll1717-like"/>
</dbReference>
<sequence>MDNLECLSEFFDSGSAETEKSFLNDVFVTTEDFLSIIKPKNNTLKILVGNKGSGKSALLGYLKDRAEKLDIPVIQLTPTDFPEWNFSENASPASMISNIYASILKAMALELGIRQKGLLSDDDNRLLQEAIREGVREPTAVSKILNIIMPIGKAVTKIDFKEMLPSYAFTSASRERVVSSYMKDRKVFYVLLDDIDQICNACRSDYYDVIWAEVLALLKIAINIPNIVPIVSVRREIWRKLSINNGNRDKYDQIRNMVCTLRSDREKLKCILERRLLFCKERYEIKSNNLYDAFFEGEDCQVPNSLERRRWYDYLISSSRENPRDLIQLVSFLVRNAQKKMASRISDVDVENTALKYSEERVGDLIQQNEDMFSKIEPLIRSFSLATFEMQPEELRKHLSDFLGQGNIIFNGKTIKLLDDKVIKVWDLLFNIGFINPRAIDNTQKRGYSFIPYDETLVSWTRWNDVQKYTWDIHPCYRVFLYNLKEEEKKRIQNKDVGENYKGKTTTLQRKQKKGRIREYRRR</sequence>
<gene>
    <name evidence="2" type="ORF">SAMN05216366_11513</name>
</gene>
<evidence type="ECO:0000313" key="2">
    <source>
        <dbReference type="EMBL" id="SDP35425.1"/>
    </source>
</evidence>
<dbReference type="RefSeq" id="WP_074572267.1">
    <property type="nucleotide sequence ID" value="NZ_FNJQ01000015.1"/>
</dbReference>
<dbReference type="SUPFAM" id="SSF52540">
    <property type="entry name" value="P-loop containing nucleoside triphosphate hydrolases"/>
    <property type="match status" value="1"/>
</dbReference>
<dbReference type="Proteomes" id="UP000182412">
    <property type="component" value="Unassembled WGS sequence"/>
</dbReference>
<organism evidence="2 3">
    <name type="scientific">Selenomonas ruminantium</name>
    <dbReference type="NCBI Taxonomy" id="971"/>
    <lineage>
        <taxon>Bacteria</taxon>
        <taxon>Bacillati</taxon>
        <taxon>Bacillota</taxon>
        <taxon>Negativicutes</taxon>
        <taxon>Selenomonadales</taxon>
        <taxon>Selenomonadaceae</taxon>
        <taxon>Selenomonas</taxon>
    </lineage>
</organism>
<name>A0A1H0S1C8_SELRU</name>
<reference evidence="2 3" key="1">
    <citation type="submission" date="2016-10" db="EMBL/GenBank/DDBJ databases">
        <authorList>
            <person name="de Groot N.N."/>
        </authorList>
    </citation>
    <scope>NUCLEOTIDE SEQUENCE [LARGE SCALE GENOMIC DNA]</scope>
    <source>
        <strain evidence="2 3">S137</strain>
    </source>
</reference>
<dbReference type="Gene3D" id="3.40.50.300">
    <property type="entry name" value="P-loop containing nucleotide triphosphate hydrolases"/>
    <property type="match status" value="1"/>
</dbReference>
<evidence type="ECO:0000256" key="1">
    <source>
        <dbReference type="SAM" id="MobiDB-lite"/>
    </source>
</evidence>
<accession>A0A1H0S1C8</accession>
<dbReference type="AlphaFoldDB" id="A0A1H0S1C8"/>
<feature type="region of interest" description="Disordered" evidence="1">
    <location>
        <begin position="503"/>
        <end position="523"/>
    </location>
</feature>
<dbReference type="EMBL" id="FNJQ01000015">
    <property type="protein sequence ID" value="SDP35425.1"/>
    <property type="molecule type" value="Genomic_DNA"/>
</dbReference>
<feature type="compositionally biased region" description="Basic residues" evidence="1">
    <location>
        <begin position="510"/>
        <end position="523"/>
    </location>
</feature>
<proteinExistence type="predicted"/>
<protein>
    <recommendedName>
        <fullName evidence="4">KAP family P-loop domain-containing protein</fullName>
    </recommendedName>
</protein>
<dbReference type="OrthoDB" id="1550553at2"/>
<evidence type="ECO:0000313" key="3">
    <source>
        <dbReference type="Proteomes" id="UP000182412"/>
    </source>
</evidence>
<dbReference type="NCBIfam" id="NF047389">
    <property type="entry name" value="ATPase_Sll1717"/>
    <property type="match status" value="1"/>
</dbReference>
<dbReference type="InterPro" id="IPR027417">
    <property type="entry name" value="P-loop_NTPase"/>
</dbReference>
<evidence type="ECO:0008006" key="4">
    <source>
        <dbReference type="Google" id="ProtNLM"/>
    </source>
</evidence>